<feature type="compositionally biased region" description="Basic and acidic residues" evidence="1">
    <location>
        <begin position="20"/>
        <end position="92"/>
    </location>
</feature>
<protein>
    <submittedName>
        <fullName evidence="2">Uncharacterized protein</fullName>
    </submittedName>
</protein>
<feature type="region of interest" description="Disordered" evidence="1">
    <location>
        <begin position="1"/>
        <end position="127"/>
    </location>
</feature>
<evidence type="ECO:0000313" key="2">
    <source>
        <dbReference type="EMBL" id="GBN55938.1"/>
    </source>
</evidence>
<evidence type="ECO:0000256" key="1">
    <source>
        <dbReference type="SAM" id="MobiDB-lite"/>
    </source>
</evidence>
<dbReference type="Proteomes" id="UP000499080">
    <property type="component" value="Unassembled WGS sequence"/>
</dbReference>
<proteinExistence type="predicted"/>
<evidence type="ECO:0000313" key="3">
    <source>
        <dbReference type="Proteomes" id="UP000499080"/>
    </source>
</evidence>
<reference evidence="2 3" key="1">
    <citation type="journal article" date="2019" name="Sci. Rep.">
        <title>Orb-weaving spider Araneus ventricosus genome elucidates the spidroin gene catalogue.</title>
        <authorList>
            <person name="Kono N."/>
            <person name="Nakamura H."/>
            <person name="Ohtoshi R."/>
            <person name="Moran D.A.P."/>
            <person name="Shinohara A."/>
            <person name="Yoshida Y."/>
            <person name="Fujiwara M."/>
            <person name="Mori M."/>
            <person name="Tomita M."/>
            <person name="Arakawa K."/>
        </authorList>
    </citation>
    <scope>NUCLEOTIDE SEQUENCE [LARGE SCALE GENOMIC DNA]</scope>
</reference>
<feature type="compositionally biased region" description="Basic and acidic residues" evidence="1">
    <location>
        <begin position="115"/>
        <end position="127"/>
    </location>
</feature>
<gene>
    <name evidence="2" type="ORF">AVEN_144765_1</name>
</gene>
<name>A0A4Y2PVK6_ARAVE</name>
<organism evidence="2 3">
    <name type="scientific">Araneus ventricosus</name>
    <name type="common">Orbweaver spider</name>
    <name type="synonym">Epeira ventricosa</name>
    <dbReference type="NCBI Taxonomy" id="182803"/>
    <lineage>
        <taxon>Eukaryota</taxon>
        <taxon>Metazoa</taxon>
        <taxon>Ecdysozoa</taxon>
        <taxon>Arthropoda</taxon>
        <taxon>Chelicerata</taxon>
        <taxon>Arachnida</taxon>
        <taxon>Araneae</taxon>
        <taxon>Araneomorphae</taxon>
        <taxon>Entelegynae</taxon>
        <taxon>Araneoidea</taxon>
        <taxon>Araneidae</taxon>
        <taxon>Araneus</taxon>
    </lineage>
</organism>
<accession>A0A4Y2PVK6</accession>
<dbReference type="EMBL" id="BGPR01012410">
    <property type="protein sequence ID" value="GBN55938.1"/>
    <property type="molecule type" value="Genomic_DNA"/>
</dbReference>
<sequence length="127" mass="14946">MWRSTFTIQGVRKGRHRDPKRGDTEMPKEGDTEMPKRGDTDMPKRRDRTDEKKRRQRDAKKERHRDAKGRHRDDTSIGDTECKGDKSQGEHKIPKRGGTQEIQKEPRNLLQREPTSLKKNLEMIRGS</sequence>
<dbReference type="AlphaFoldDB" id="A0A4Y2PVK6"/>
<keyword evidence="3" id="KW-1185">Reference proteome</keyword>
<comment type="caution">
    <text evidence="2">The sequence shown here is derived from an EMBL/GenBank/DDBJ whole genome shotgun (WGS) entry which is preliminary data.</text>
</comment>